<dbReference type="KEGG" id="dlu:A6035_16985"/>
<dbReference type="RefSeq" id="WP_108848945.1">
    <property type="nucleotide sequence ID" value="NZ_CP015449.1"/>
</dbReference>
<accession>A0A2S1RBD0</accession>
<sequence length="109" mass="9681">MIPAGILAAIAAIGTTITTALVGLGPAAASVAGPAIAAGPPTVAGVAAAALGGAGSLGALGIGAGAAGTNPHVAGGLQNAGAQMYNDAVGSVAGAVNGLNIPGVHIQVN</sequence>
<dbReference type="EMBL" id="CP015449">
    <property type="protein sequence ID" value="AWH93588.1"/>
    <property type="molecule type" value="Genomic_DNA"/>
</dbReference>
<gene>
    <name evidence="1" type="ORF">A6035_16985</name>
</gene>
<organism evidence="1 2">
    <name type="scientific">Dietzia lutea</name>
    <dbReference type="NCBI Taxonomy" id="546160"/>
    <lineage>
        <taxon>Bacteria</taxon>
        <taxon>Bacillati</taxon>
        <taxon>Actinomycetota</taxon>
        <taxon>Actinomycetes</taxon>
        <taxon>Mycobacteriales</taxon>
        <taxon>Dietziaceae</taxon>
        <taxon>Dietzia</taxon>
    </lineage>
</organism>
<name>A0A2S1RBD0_9ACTN</name>
<evidence type="ECO:0000313" key="2">
    <source>
        <dbReference type="Proteomes" id="UP000244928"/>
    </source>
</evidence>
<keyword evidence="2" id="KW-1185">Reference proteome</keyword>
<evidence type="ECO:0000313" key="1">
    <source>
        <dbReference type="EMBL" id="AWH93588.1"/>
    </source>
</evidence>
<dbReference type="Proteomes" id="UP000244928">
    <property type="component" value="Chromosome"/>
</dbReference>
<reference evidence="1 2" key="1">
    <citation type="submission" date="2016-04" db="EMBL/GenBank/DDBJ databases">
        <title>Complete genome sequence of Dietzia lutea YIM 80766T, a strain isolated from desert soil in Egypt.</title>
        <authorList>
            <person name="Zhao J."/>
            <person name="Hu B."/>
            <person name="Geng S."/>
            <person name="Nie Y."/>
            <person name="Tang Y."/>
        </authorList>
    </citation>
    <scope>NUCLEOTIDE SEQUENCE [LARGE SCALE GENOMIC DNA]</scope>
    <source>
        <strain evidence="1 2">YIM 80766</strain>
    </source>
</reference>
<proteinExistence type="predicted"/>
<dbReference type="AlphaFoldDB" id="A0A2S1RBD0"/>
<protein>
    <submittedName>
        <fullName evidence="1">Uncharacterized protein</fullName>
    </submittedName>
</protein>